<dbReference type="Gene3D" id="3.90.1570.50">
    <property type="match status" value="1"/>
</dbReference>
<dbReference type="OrthoDB" id="9758243at2"/>
<accession>A0A4P7P1B2</accession>
<dbReference type="InterPro" id="IPR040980">
    <property type="entry name" value="SWI2_SNF2"/>
</dbReference>
<feature type="domain" description="Helicase ATP-binding" evidence="1">
    <location>
        <begin position="294"/>
        <end position="498"/>
    </location>
</feature>
<sequence>MKHKEIVFETEIIQHLTNHDWIEGQSDDYDKALALYPEDVVSFVKNTQPEAYEKFAKRYATDTDSHLVKEVAKNLDKQGALFYLRNEMKFIGGKFRLCQFQPDLPTPGLVKKYQQNILRVVRQVYYSEHNQNSIDLVLFVNGLPVATLELKTDFTQNVQDAINQYKYDRQPKDPKTRQEEPLLAFKKRALVHFAVSTDEVYMTTKLNGKDTFFLPFNKGRNGGAGNPPNPHGYTTAYLWEEIFAKDTWLRILGRFLHLQQEYKEDHTGKKHLKESLIFPRYHQLDAVRALIADAKEQGSGHNYLIQHSAGSGKSNSIAWLAHQLSSLHDTGQQQVFDTVIVLTDRTVLDSQLQETITQFDHKSGVVVTINREEGEGSKSAKLADALEHSASVIVVTIQTFPFVLEVIQERTSLKDKTFAIIADEAHSSQSGSTAKKLKEVLSAQQIEEDEEISAEDVLNATLEANTNRKNISFFAFTATPKPKTMEMFGRPKHPELPLSDENKPEPFHIYTMQQAIEEGFILDVLQNYTTYDVAYKLASHDDDKEVDSKKAKVQLAKWVKLHPYNIAQKIEIIIEHFRTNIAPLLGGKAKAMVVTSSRKEAVRYKIAFDQYIEDQGYPNLQAMVAYSGSVVDDVEGEPKEYTEINQNPGLKGRDMRKAFDTDEYQVMLVANKFQTGFDQPKLCAMYVDKKLSGVDAVQTLSRLNRTYPGKDKTFILDFFNKPEEIKEAFDPYYTSAKLDAVTDPNLIFDLQIKLDSSSIYTQQEVDQFAKAFFDPKGTQAAMASAVKPASDRFNHRYKRVVQAINSARDALNMAKANQDEALIHNAEMDLKGSKEDKDELDIFKKDLGTFARMYEFLSQIVDYGDEELEKLNAFAKGLVPNLVTGEYEPPIDLSEVEMTHYNIKNQKTYNIDLTGSEIRGIKEPGSAYGKDRKADTLAHIVEVMNELFAGELTEDDKLNYAQTIRDKVMENEGVMAQFKVNTPEQTMLGDFPALITNAVIESMDNHQNMATQVLRNEQVQNGFARLILGMVYEHISSASSR</sequence>
<keyword evidence="3" id="KW-1185">Reference proteome</keyword>
<protein>
    <submittedName>
        <fullName evidence="2">Type-1 restriction enzyme R protein</fullName>
        <ecNumber evidence="2">3.1.21.3</ecNumber>
    </submittedName>
</protein>
<dbReference type="SMART" id="SM00487">
    <property type="entry name" value="DEXDc"/>
    <property type="match status" value="1"/>
</dbReference>
<dbReference type="Pfam" id="PF04313">
    <property type="entry name" value="HSDR_N"/>
    <property type="match status" value="1"/>
</dbReference>
<dbReference type="RefSeq" id="WP_135796428.1">
    <property type="nucleotide sequence ID" value="NZ_CP032096.1"/>
</dbReference>
<dbReference type="PANTHER" id="PTHR42927">
    <property type="entry name" value="HELICASE SUPERFAMILY 1 AND 2 DOMAIN-CONTAINING PROTEIN"/>
    <property type="match status" value="1"/>
</dbReference>
<name>A0A4P7P1B2_9GAMM</name>
<dbReference type="GO" id="GO:0009307">
    <property type="term" value="P:DNA restriction-modification system"/>
    <property type="evidence" value="ECO:0007669"/>
    <property type="project" value="UniProtKB-KW"/>
</dbReference>
<keyword evidence="2" id="KW-0378">Hydrolase</keyword>
<dbReference type="InterPro" id="IPR007409">
    <property type="entry name" value="Restrct_endonuc_type1_HsdR_N"/>
</dbReference>
<dbReference type="InterPro" id="IPR055180">
    <property type="entry name" value="HsdR_RecA-like_helicase_dom_2"/>
</dbReference>
<dbReference type="GO" id="GO:0003677">
    <property type="term" value="F:DNA binding"/>
    <property type="evidence" value="ECO:0007669"/>
    <property type="project" value="UniProtKB-KW"/>
</dbReference>
<dbReference type="InterPro" id="IPR014001">
    <property type="entry name" value="Helicase_ATP-bd"/>
</dbReference>
<dbReference type="GO" id="GO:0009035">
    <property type="term" value="F:type I site-specific deoxyribonuclease activity"/>
    <property type="evidence" value="ECO:0007669"/>
    <property type="project" value="UniProtKB-EC"/>
</dbReference>
<evidence type="ECO:0000313" key="2">
    <source>
        <dbReference type="EMBL" id="QBZ83838.1"/>
    </source>
</evidence>
<evidence type="ECO:0000259" key="1">
    <source>
        <dbReference type="PROSITE" id="PS51192"/>
    </source>
</evidence>
<dbReference type="AlphaFoldDB" id="A0A4P7P1B2"/>
<proteinExistence type="predicted"/>
<evidence type="ECO:0000313" key="3">
    <source>
        <dbReference type="Proteomes" id="UP000296201"/>
    </source>
</evidence>
<dbReference type="EC" id="3.1.21.3" evidence="2"/>
<dbReference type="CDD" id="cd22332">
    <property type="entry name" value="HsdR_N"/>
    <property type="match status" value="1"/>
</dbReference>
<dbReference type="EMBL" id="CP032096">
    <property type="protein sequence ID" value="QBZ83838.1"/>
    <property type="molecule type" value="Genomic_DNA"/>
</dbReference>
<dbReference type="PANTHER" id="PTHR42927:SF1">
    <property type="entry name" value="HELICASE SUPERFAMILY 1 AND 2 DOMAIN-CONTAINING PROTEIN"/>
    <property type="match status" value="1"/>
</dbReference>
<dbReference type="Gene3D" id="3.40.50.300">
    <property type="entry name" value="P-loop containing nucleotide triphosphate hydrolases"/>
    <property type="match status" value="2"/>
</dbReference>
<organism evidence="2 3">
    <name type="scientific">Hydrogenovibrio crunogenus</name>
    <dbReference type="NCBI Taxonomy" id="39765"/>
    <lineage>
        <taxon>Bacteria</taxon>
        <taxon>Pseudomonadati</taxon>
        <taxon>Pseudomonadota</taxon>
        <taxon>Gammaproteobacteria</taxon>
        <taxon>Thiotrichales</taxon>
        <taxon>Piscirickettsiaceae</taxon>
        <taxon>Hydrogenovibrio</taxon>
    </lineage>
</organism>
<reference evidence="2 3" key="1">
    <citation type="submission" date="2018-08" db="EMBL/GenBank/DDBJ databases">
        <title>Horizontal acquisition of hydrogen conversion ability and other habitat adaptations in Hydrogenovibrio crunogenus strains.</title>
        <authorList>
            <person name="Gonnella G."/>
            <person name="Adam N."/>
            <person name="Perner M."/>
        </authorList>
    </citation>
    <scope>NUCLEOTIDE SEQUENCE [LARGE SCALE GENOMIC DNA]</scope>
    <source>
        <strain evidence="2 3">SP-41</strain>
    </source>
</reference>
<dbReference type="SUPFAM" id="SSF52540">
    <property type="entry name" value="P-loop containing nucleoside triphosphate hydrolases"/>
    <property type="match status" value="1"/>
</dbReference>
<dbReference type="Pfam" id="PF22679">
    <property type="entry name" value="T1R_D3-like"/>
    <property type="match status" value="1"/>
</dbReference>
<dbReference type="REBASE" id="308042">
    <property type="entry name" value="HcrSP41ORF1911P"/>
</dbReference>
<dbReference type="GO" id="GO:0005524">
    <property type="term" value="F:ATP binding"/>
    <property type="evidence" value="ECO:0007669"/>
    <property type="project" value="UniProtKB-KW"/>
</dbReference>
<dbReference type="InterPro" id="IPR027417">
    <property type="entry name" value="P-loop_NTPase"/>
</dbReference>
<dbReference type="Pfam" id="PF18766">
    <property type="entry name" value="SWI2_SNF2"/>
    <property type="match status" value="1"/>
</dbReference>
<dbReference type="Proteomes" id="UP000296201">
    <property type="component" value="Chromosome"/>
</dbReference>
<dbReference type="PROSITE" id="PS51192">
    <property type="entry name" value="HELICASE_ATP_BIND_1"/>
    <property type="match status" value="1"/>
</dbReference>
<gene>
    <name evidence="2" type="primary">hsdR_4</name>
    <name evidence="2" type="ORF">GHNINEIG_01905</name>
</gene>